<dbReference type="EMBL" id="SODA01000022">
    <property type="protein sequence ID" value="TDW01173.1"/>
    <property type="molecule type" value="Genomic_DNA"/>
</dbReference>
<organism evidence="2 3">
    <name type="scientific">Halanaerobium saccharolyticum</name>
    <dbReference type="NCBI Taxonomy" id="43595"/>
    <lineage>
        <taxon>Bacteria</taxon>
        <taxon>Bacillati</taxon>
        <taxon>Bacillota</taxon>
        <taxon>Clostridia</taxon>
        <taxon>Halanaerobiales</taxon>
        <taxon>Halanaerobiaceae</taxon>
        <taxon>Halanaerobium</taxon>
    </lineage>
</organism>
<comment type="caution">
    <text evidence="2">The sequence shown here is derived from an EMBL/GenBank/DDBJ whole genome shotgun (WGS) entry which is preliminary data.</text>
</comment>
<evidence type="ECO:0000313" key="2">
    <source>
        <dbReference type="EMBL" id="TDW01173.1"/>
    </source>
</evidence>
<dbReference type="Gene3D" id="3.40.50.620">
    <property type="entry name" value="HUPs"/>
    <property type="match status" value="1"/>
</dbReference>
<reference evidence="2 3" key="1">
    <citation type="submission" date="2019-03" db="EMBL/GenBank/DDBJ databases">
        <title>Subsurface microbial communities from deep shales in Ohio and West Virginia, USA.</title>
        <authorList>
            <person name="Wrighton K."/>
        </authorList>
    </citation>
    <scope>NUCLEOTIDE SEQUENCE [LARGE SCALE GENOMIC DNA]</scope>
    <source>
        <strain evidence="2 3">MSL9.2</strain>
    </source>
</reference>
<gene>
    <name evidence="2" type="ORF">C8C77_12227</name>
</gene>
<name>A0A4V3G4P0_9FIRM</name>
<dbReference type="InterPro" id="IPR014729">
    <property type="entry name" value="Rossmann-like_a/b/a_fold"/>
</dbReference>
<accession>A0A4V3G4P0</accession>
<dbReference type="Pfam" id="PF00582">
    <property type="entry name" value="Usp"/>
    <property type="match status" value="1"/>
</dbReference>
<evidence type="ECO:0000259" key="1">
    <source>
        <dbReference type="Pfam" id="PF00582"/>
    </source>
</evidence>
<dbReference type="Proteomes" id="UP000294697">
    <property type="component" value="Unassembled WGS sequence"/>
</dbReference>
<sequence>MSTRGSGFMEGILVGSTAEQVALRSPLPVLLVPCKNK</sequence>
<dbReference type="InterPro" id="IPR006016">
    <property type="entry name" value="UspA"/>
</dbReference>
<dbReference type="SUPFAM" id="SSF52402">
    <property type="entry name" value="Adenine nucleotide alpha hydrolases-like"/>
    <property type="match status" value="1"/>
</dbReference>
<proteinExistence type="predicted"/>
<feature type="domain" description="UspA" evidence="1">
    <location>
        <begin position="1"/>
        <end position="33"/>
    </location>
</feature>
<evidence type="ECO:0000313" key="3">
    <source>
        <dbReference type="Proteomes" id="UP000294697"/>
    </source>
</evidence>
<protein>
    <submittedName>
        <fullName evidence="2">Universal stress protein family protein</fullName>
    </submittedName>
</protein>
<dbReference type="AlphaFoldDB" id="A0A4V3G4P0"/>